<dbReference type="Gene3D" id="1.25.40.390">
    <property type="match status" value="2"/>
</dbReference>
<dbReference type="SUPFAM" id="SSF48452">
    <property type="entry name" value="TPR-like"/>
    <property type="match status" value="1"/>
</dbReference>
<dbReference type="Proteomes" id="UP001193734">
    <property type="component" value="Unassembled WGS sequence"/>
</dbReference>
<name>A0ABX2AY80_9BACT</name>
<dbReference type="Pfam" id="PF14322">
    <property type="entry name" value="SusD-like_3"/>
    <property type="match status" value="1"/>
</dbReference>
<accession>A0ABX2AY80</accession>
<dbReference type="PROSITE" id="PS51257">
    <property type="entry name" value="PROKAR_LIPOPROTEIN"/>
    <property type="match status" value="1"/>
</dbReference>
<gene>
    <name evidence="3" type="ORF">HPS55_13310</name>
</gene>
<organism evidence="3 4">
    <name type="scientific">Xylanibacter rodentium</name>
    <dbReference type="NCBI Taxonomy" id="2736289"/>
    <lineage>
        <taxon>Bacteria</taxon>
        <taxon>Pseudomonadati</taxon>
        <taxon>Bacteroidota</taxon>
        <taxon>Bacteroidia</taxon>
        <taxon>Bacteroidales</taxon>
        <taxon>Prevotellaceae</taxon>
        <taxon>Xylanibacter</taxon>
    </lineage>
</organism>
<dbReference type="GeneID" id="82158748"/>
<keyword evidence="4" id="KW-1185">Reference proteome</keyword>
<evidence type="ECO:0000313" key="4">
    <source>
        <dbReference type="Proteomes" id="UP001193734"/>
    </source>
</evidence>
<feature type="signal peptide" evidence="1">
    <location>
        <begin position="1"/>
        <end position="24"/>
    </location>
</feature>
<evidence type="ECO:0000313" key="3">
    <source>
        <dbReference type="EMBL" id="NPE15285.1"/>
    </source>
</evidence>
<proteinExistence type="predicted"/>
<reference evidence="3 4" key="1">
    <citation type="submission" date="2020-05" db="EMBL/GenBank/DDBJ databases">
        <title>Distinct polysaccharide utilization as determinants for interspecies competition between intestinal Prevotella spp.</title>
        <authorList>
            <person name="Galvez E.J.C."/>
            <person name="Iljazovic A."/>
            <person name="Strowig T."/>
        </authorList>
    </citation>
    <scope>NUCLEOTIDE SEQUENCE [LARGE SCALE GENOMIC DNA]</scope>
    <source>
        <strain evidence="3 4">PROD</strain>
    </source>
</reference>
<evidence type="ECO:0000259" key="2">
    <source>
        <dbReference type="Pfam" id="PF14322"/>
    </source>
</evidence>
<feature type="chain" id="PRO_5046522049" evidence="1">
    <location>
        <begin position="25"/>
        <end position="542"/>
    </location>
</feature>
<comment type="caution">
    <text evidence="3">The sequence shown here is derived from an EMBL/GenBank/DDBJ whole genome shotgun (WGS) entry which is preliminary data.</text>
</comment>
<keyword evidence="1" id="KW-0732">Signal</keyword>
<feature type="domain" description="SusD-like N-terminal" evidence="2">
    <location>
        <begin position="25"/>
        <end position="231"/>
    </location>
</feature>
<dbReference type="EMBL" id="JABKKE010000035">
    <property type="protein sequence ID" value="NPE15285.1"/>
    <property type="molecule type" value="Genomic_DNA"/>
</dbReference>
<sequence length="542" mass="62007">MKRSKLLYILGMSLFVGMSLISCDDFLDENPDNRTELDTEEKIISLLTSAYTSHSYAIINECLSDNTDDMGPRYSKYDDRFINQAYTWNEMKESDNDGVMNMWQGSYSAISAANHALQAIEELPEPLSVKMKEAKGEALLCRAYHHFILVNEFCQNYNVNTSAKDLGIPYMTTVEAGLNPHYDRGTVAEVYSKMEKDIEEALPLVGDTHYKQPKYHFNKQAAYAFAERFYLFYEKWDKALECANICLGTAPKSLLRDWDEMASYGITNNLDPRNNLYIKASAKCNFLMTTAVSSAGIFFSNYINATKYSHNSFISKNETLEANNIWGGYTMMRCLPLVFKGGTMDRALVAKTPMMFEEKDPVSKTGYFHTVAVPFRADISLLERAEAYVMLKQYDKACQDLTVWMQNWAKTSLILTPETVKQYYDNMNYYTSFAPSQKRHLYPAFAIEGEGSIQESMLHCVLNFKRLETIHEGLRWFDVKRYGINITRRVMNSSSEPETLVDSLLANDPRRAIQLPMEVTSVGMEANPGRYGLDPDFKLPFE</sequence>
<dbReference type="InterPro" id="IPR033985">
    <property type="entry name" value="SusD-like_N"/>
</dbReference>
<dbReference type="InterPro" id="IPR011990">
    <property type="entry name" value="TPR-like_helical_dom_sf"/>
</dbReference>
<evidence type="ECO:0000256" key="1">
    <source>
        <dbReference type="SAM" id="SignalP"/>
    </source>
</evidence>
<protein>
    <submittedName>
        <fullName evidence="3">RagB/SusD family nutrient uptake outer membrane protein</fullName>
    </submittedName>
</protein>
<dbReference type="RefSeq" id="WP_172177952.1">
    <property type="nucleotide sequence ID" value="NZ_CASGKG010000016.1"/>
</dbReference>